<dbReference type="EMBL" id="AEDD01000002">
    <property type="protein sequence ID" value="EFM12470.1"/>
    <property type="molecule type" value="Genomic_DNA"/>
</dbReference>
<dbReference type="SFLD" id="SFLDG01129">
    <property type="entry name" value="C1.5:_HAD__Beta-PGM__Phosphata"/>
    <property type="match status" value="1"/>
</dbReference>
<name>E0I678_9BACL</name>
<dbReference type="RefSeq" id="WP_006037165.1">
    <property type="nucleotide sequence ID" value="NZ_AEDD01000002.1"/>
</dbReference>
<dbReference type="GO" id="GO:0016787">
    <property type="term" value="F:hydrolase activity"/>
    <property type="evidence" value="ECO:0007669"/>
    <property type="project" value="UniProtKB-KW"/>
</dbReference>
<dbReference type="PANTHER" id="PTHR47478:SF1">
    <property type="entry name" value="PYRIMIDINE 5'-NUCLEOTIDASE YJJG"/>
    <property type="match status" value="1"/>
</dbReference>
<dbReference type="AlphaFoldDB" id="E0I678"/>
<dbReference type="InterPro" id="IPR023214">
    <property type="entry name" value="HAD_sf"/>
</dbReference>
<evidence type="ECO:0000313" key="1">
    <source>
        <dbReference type="EMBL" id="EFM12470.1"/>
    </source>
</evidence>
<reference evidence="1 2" key="1">
    <citation type="submission" date="2010-07" db="EMBL/GenBank/DDBJ databases">
        <title>The draft genome of Paenibacillus curdlanolyticus YK9.</title>
        <authorList>
            <consortium name="US DOE Joint Genome Institute (JGI-PGF)"/>
            <person name="Lucas S."/>
            <person name="Copeland A."/>
            <person name="Lapidus A."/>
            <person name="Cheng J.-F."/>
            <person name="Bruce D."/>
            <person name="Goodwin L."/>
            <person name="Pitluck S."/>
            <person name="Land M.L."/>
            <person name="Hauser L."/>
            <person name="Chang Y.-J."/>
            <person name="Jeffries C."/>
            <person name="Anderson I.J."/>
            <person name="Johnson E."/>
            <person name="Loganathan U."/>
            <person name="Mulhopadhyay B."/>
            <person name="Kyrpides N."/>
            <person name="Woyke T.J."/>
        </authorList>
    </citation>
    <scope>NUCLEOTIDE SEQUENCE [LARGE SCALE GENOMIC DNA]</scope>
    <source>
        <strain evidence="1 2">YK9</strain>
    </source>
</reference>
<dbReference type="InterPro" id="IPR023198">
    <property type="entry name" value="PGP-like_dom2"/>
</dbReference>
<dbReference type="Gene3D" id="1.10.150.240">
    <property type="entry name" value="Putative phosphatase, domain 2"/>
    <property type="match status" value="1"/>
</dbReference>
<sequence>MTEIKHYFFDMDDTIYDQLEPFRLSLVNEGIWVDKDRADFEALYKRVRYHSDELWDDYCAGKLTLEATRRLRLQLAFEELQTPIDDAYADVLQAAYEREQRSIKPYSGILPLFQALREKGCDIGVITNGPVKHQTNKINALGIEPHVNDGWLFVSDAVGIAKPDPRIFHEVNRMTGTLPENCLYIGDNWRNDIVGASDAGWQCVWLNTRGRGPESEHQPAHECADIESLAQWILQGAQPAAAR</sequence>
<dbReference type="Pfam" id="PF00702">
    <property type="entry name" value="Hydrolase"/>
    <property type="match status" value="1"/>
</dbReference>
<dbReference type="OrthoDB" id="25198at2"/>
<accession>E0I678</accession>
<organism evidence="1 2">
    <name type="scientific">Paenibacillus curdlanolyticus YK9</name>
    <dbReference type="NCBI Taxonomy" id="717606"/>
    <lineage>
        <taxon>Bacteria</taxon>
        <taxon>Bacillati</taxon>
        <taxon>Bacillota</taxon>
        <taxon>Bacilli</taxon>
        <taxon>Bacillales</taxon>
        <taxon>Paenibacillaceae</taxon>
        <taxon>Paenibacillus</taxon>
    </lineage>
</organism>
<dbReference type="Proteomes" id="UP000005387">
    <property type="component" value="Unassembled WGS sequence"/>
</dbReference>
<dbReference type="PANTHER" id="PTHR47478">
    <property type="match status" value="1"/>
</dbReference>
<dbReference type="InterPro" id="IPR006439">
    <property type="entry name" value="HAD-SF_hydro_IA"/>
</dbReference>
<dbReference type="Gene3D" id="3.40.50.1000">
    <property type="entry name" value="HAD superfamily/HAD-like"/>
    <property type="match status" value="1"/>
</dbReference>
<dbReference type="InterPro" id="IPR052550">
    <property type="entry name" value="Pyrimidine_5'-ntase_YjjG"/>
</dbReference>
<dbReference type="InterPro" id="IPR036412">
    <property type="entry name" value="HAD-like_sf"/>
</dbReference>
<protein>
    <submittedName>
        <fullName evidence="1">HAD-superfamily hydrolase, subfamily IA, variant 1</fullName>
    </submittedName>
</protein>
<dbReference type="NCBIfam" id="TIGR01549">
    <property type="entry name" value="HAD-SF-IA-v1"/>
    <property type="match status" value="1"/>
</dbReference>
<dbReference type="PRINTS" id="PR00413">
    <property type="entry name" value="HADHALOGNASE"/>
</dbReference>
<dbReference type="STRING" id="717606.PaecuDRAFT_1150"/>
<dbReference type="eggNOG" id="COG1011">
    <property type="taxonomic scope" value="Bacteria"/>
</dbReference>
<dbReference type="SUPFAM" id="SSF56784">
    <property type="entry name" value="HAD-like"/>
    <property type="match status" value="1"/>
</dbReference>
<keyword evidence="1" id="KW-0378">Hydrolase</keyword>
<proteinExistence type="predicted"/>
<dbReference type="SFLD" id="SFLDS00003">
    <property type="entry name" value="Haloacid_Dehalogenase"/>
    <property type="match status" value="1"/>
</dbReference>
<keyword evidence="2" id="KW-1185">Reference proteome</keyword>
<gene>
    <name evidence="1" type="ORF">PaecuDRAFT_1150</name>
</gene>
<evidence type="ECO:0000313" key="2">
    <source>
        <dbReference type="Proteomes" id="UP000005387"/>
    </source>
</evidence>
<dbReference type="NCBIfam" id="TIGR01509">
    <property type="entry name" value="HAD-SF-IA-v3"/>
    <property type="match status" value="1"/>
</dbReference>